<feature type="active site" evidence="3">
    <location>
        <position position="211"/>
    </location>
</feature>
<comment type="caution">
    <text evidence="5">The sequence shown here is derived from an EMBL/GenBank/DDBJ whole genome shotgun (WGS) entry which is preliminary data.</text>
</comment>
<dbReference type="PROSITE" id="PS01174">
    <property type="entry name" value="LIPASE_GDXG_SER"/>
    <property type="match status" value="1"/>
</dbReference>
<protein>
    <submittedName>
        <fullName evidence="5">Alpha/beta-hydrolase</fullName>
    </submittedName>
</protein>
<dbReference type="SUPFAM" id="SSF53474">
    <property type="entry name" value="alpha/beta-Hydrolases"/>
    <property type="match status" value="1"/>
</dbReference>
<evidence type="ECO:0000256" key="2">
    <source>
        <dbReference type="ARBA" id="ARBA00022801"/>
    </source>
</evidence>
<accession>A0A1Y1W0J2</accession>
<evidence type="ECO:0000256" key="1">
    <source>
        <dbReference type="ARBA" id="ARBA00010515"/>
    </source>
</evidence>
<sequence>MLARALSLLWKKPVACAKAFATVSSMILLTTFKYIFQGPPVASWTLKTNLIRDFIRLIVLDLTSVGSFDSGQRVAKLDGGIATRFDIPSVPWRDKHLDNSGIWRDKLVEIAAASMERQMNGECVIADEAMLPNTDVLLHFHGGAYVLGTMDSYRKMHLILSKATGLPVYGFAYRLAPASQYPTQLYDAFCAFEYLRSMGVREQDIIFSGDSAGGNLALSLWLLLKPNISGMVLLSPRVDVTSNRDSWRRNAKADYLAPYNVYNTSNCIRLLLGPSRPVDAEMLSWLSDPFVASVHADFTGLPPTLVQAGTVEAMYDDISAQTGQLRFQTYPDEVHVFQGFPGMAHTQQALDAIWGFVQSLQAP</sequence>
<name>A0A1Y1W0J2_9FUNG</name>
<dbReference type="InterPro" id="IPR029058">
    <property type="entry name" value="AB_hydrolase_fold"/>
</dbReference>
<comment type="similarity">
    <text evidence="1">Belongs to the 'GDXG' lipolytic enzyme family.</text>
</comment>
<dbReference type="GeneID" id="63804961"/>
<dbReference type="OrthoDB" id="408631at2759"/>
<dbReference type="AlphaFoldDB" id="A0A1Y1W0J2"/>
<gene>
    <name evidence="5" type="ORF">DL89DRAFT_269476</name>
</gene>
<dbReference type="PANTHER" id="PTHR48081">
    <property type="entry name" value="AB HYDROLASE SUPERFAMILY PROTEIN C4A8.06C"/>
    <property type="match status" value="1"/>
</dbReference>
<dbReference type="Gene3D" id="3.40.50.1820">
    <property type="entry name" value="alpha/beta hydrolase"/>
    <property type="match status" value="1"/>
</dbReference>
<dbReference type="InterPro" id="IPR013094">
    <property type="entry name" value="AB_hydrolase_3"/>
</dbReference>
<evidence type="ECO:0000256" key="3">
    <source>
        <dbReference type="PROSITE-ProRule" id="PRU10038"/>
    </source>
</evidence>
<dbReference type="Proteomes" id="UP000193922">
    <property type="component" value="Unassembled WGS sequence"/>
</dbReference>
<proteinExistence type="inferred from homology"/>
<evidence type="ECO:0000259" key="4">
    <source>
        <dbReference type="Pfam" id="PF07859"/>
    </source>
</evidence>
<keyword evidence="2 5" id="KW-0378">Hydrolase</keyword>
<reference evidence="5 6" key="1">
    <citation type="submission" date="2016-07" db="EMBL/GenBank/DDBJ databases">
        <title>Pervasive Adenine N6-methylation of Active Genes in Fungi.</title>
        <authorList>
            <consortium name="DOE Joint Genome Institute"/>
            <person name="Mondo S.J."/>
            <person name="Dannebaum R.O."/>
            <person name="Kuo R.C."/>
            <person name="Labutti K."/>
            <person name="Haridas S."/>
            <person name="Kuo A."/>
            <person name="Salamov A."/>
            <person name="Ahrendt S.R."/>
            <person name="Lipzen A."/>
            <person name="Sullivan W."/>
            <person name="Andreopoulos W.B."/>
            <person name="Clum A."/>
            <person name="Lindquist E."/>
            <person name="Daum C."/>
            <person name="Ramamoorthy G.K."/>
            <person name="Gryganskyi A."/>
            <person name="Culley D."/>
            <person name="Magnuson J.K."/>
            <person name="James T.Y."/>
            <person name="O'Malley M.A."/>
            <person name="Stajich J.E."/>
            <person name="Spatafora J.W."/>
            <person name="Visel A."/>
            <person name="Grigoriev I.V."/>
        </authorList>
    </citation>
    <scope>NUCLEOTIDE SEQUENCE [LARGE SCALE GENOMIC DNA]</scope>
    <source>
        <strain evidence="5 6">ATCC 12442</strain>
    </source>
</reference>
<feature type="domain" description="Alpha/beta hydrolase fold-3" evidence="4">
    <location>
        <begin position="137"/>
        <end position="339"/>
    </location>
</feature>
<dbReference type="InterPro" id="IPR050300">
    <property type="entry name" value="GDXG_lipolytic_enzyme"/>
</dbReference>
<dbReference type="EMBL" id="MCFD01000013">
    <property type="protein sequence ID" value="ORX67029.1"/>
    <property type="molecule type" value="Genomic_DNA"/>
</dbReference>
<dbReference type="STRING" id="61395.A0A1Y1W0J2"/>
<dbReference type="PANTHER" id="PTHR48081:SF8">
    <property type="entry name" value="ALPHA_BETA HYDROLASE FOLD-3 DOMAIN-CONTAINING PROTEIN-RELATED"/>
    <property type="match status" value="1"/>
</dbReference>
<evidence type="ECO:0000313" key="6">
    <source>
        <dbReference type="Proteomes" id="UP000193922"/>
    </source>
</evidence>
<dbReference type="Pfam" id="PF07859">
    <property type="entry name" value="Abhydrolase_3"/>
    <property type="match status" value="1"/>
</dbReference>
<organism evidence="5 6">
    <name type="scientific">Linderina pennispora</name>
    <dbReference type="NCBI Taxonomy" id="61395"/>
    <lineage>
        <taxon>Eukaryota</taxon>
        <taxon>Fungi</taxon>
        <taxon>Fungi incertae sedis</taxon>
        <taxon>Zoopagomycota</taxon>
        <taxon>Kickxellomycotina</taxon>
        <taxon>Kickxellomycetes</taxon>
        <taxon>Kickxellales</taxon>
        <taxon>Kickxellaceae</taxon>
        <taxon>Linderina</taxon>
    </lineage>
</organism>
<dbReference type="RefSeq" id="XP_040740951.1">
    <property type="nucleotide sequence ID" value="XM_040888313.1"/>
</dbReference>
<evidence type="ECO:0000313" key="5">
    <source>
        <dbReference type="EMBL" id="ORX67029.1"/>
    </source>
</evidence>
<dbReference type="GO" id="GO:0016787">
    <property type="term" value="F:hydrolase activity"/>
    <property type="evidence" value="ECO:0007669"/>
    <property type="project" value="UniProtKB-KW"/>
</dbReference>
<dbReference type="InterPro" id="IPR033140">
    <property type="entry name" value="Lipase_GDXG_put_SER_AS"/>
</dbReference>
<keyword evidence="6" id="KW-1185">Reference proteome</keyword>